<gene>
    <name evidence="2" type="ORF">OE88DRAFT_1659961</name>
</gene>
<proteinExistence type="predicted"/>
<feature type="region of interest" description="Disordered" evidence="1">
    <location>
        <begin position="1"/>
        <end position="86"/>
    </location>
</feature>
<feature type="compositionally biased region" description="Low complexity" evidence="1">
    <location>
        <begin position="34"/>
        <end position="54"/>
    </location>
</feature>
<feature type="non-terminal residue" evidence="2">
    <location>
        <position position="1"/>
    </location>
</feature>
<dbReference type="STRING" id="5364.A0A5C3N1D6"/>
<dbReference type="Proteomes" id="UP000305948">
    <property type="component" value="Unassembled WGS sequence"/>
</dbReference>
<feature type="compositionally biased region" description="Acidic residues" evidence="1">
    <location>
        <begin position="168"/>
        <end position="177"/>
    </location>
</feature>
<reference evidence="2 3" key="1">
    <citation type="journal article" date="2019" name="Nat. Ecol. Evol.">
        <title>Megaphylogeny resolves global patterns of mushroom evolution.</title>
        <authorList>
            <person name="Varga T."/>
            <person name="Krizsan K."/>
            <person name="Foldi C."/>
            <person name="Dima B."/>
            <person name="Sanchez-Garcia M."/>
            <person name="Sanchez-Ramirez S."/>
            <person name="Szollosi G.J."/>
            <person name="Szarkandi J.G."/>
            <person name="Papp V."/>
            <person name="Albert L."/>
            <person name="Andreopoulos W."/>
            <person name="Angelini C."/>
            <person name="Antonin V."/>
            <person name="Barry K.W."/>
            <person name="Bougher N.L."/>
            <person name="Buchanan P."/>
            <person name="Buyck B."/>
            <person name="Bense V."/>
            <person name="Catcheside P."/>
            <person name="Chovatia M."/>
            <person name="Cooper J."/>
            <person name="Damon W."/>
            <person name="Desjardin D."/>
            <person name="Finy P."/>
            <person name="Geml J."/>
            <person name="Haridas S."/>
            <person name="Hughes K."/>
            <person name="Justo A."/>
            <person name="Karasinski D."/>
            <person name="Kautmanova I."/>
            <person name="Kiss B."/>
            <person name="Kocsube S."/>
            <person name="Kotiranta H."/>
            <person name="LaButti K.M."/>
            <person name="Lechner B.E."/>
            <person name="Liimatainen K."/>
            <person name="Lipzen A."/>
            <person name="Lukacs Z."/>
            <person name="Mihaltcheva S."/>
            <person name="Morgado L.N."/>
            <person name="Niskanen T."/>
            <person name="Noordeloos M.E."/>
            <person name="Ohm R.A."/>
            <person name="Ortiz-Santana B."/>
            <person name="Ovrebo C."/>
            <person name="Racz N."/>
            <person name="Riley R."/>
            <person name="Savchenko A."/>
            <person name="Shiryaev A."/>
            <person name="Soop K."/>
            <person name="Spirin V."/>
            <person name="Szebenyi C."/>
            <person name="Tomsovsky M."/>
            <person name="Tulloss R.E."/>
            <person name="Uehling J."/>
            <person name="Grigoriev I.V."/>
            <person name="Vagvolgyi C."/>
            <person name="Papp T."/>
            <person name="Martin F.M."/>
            <person name="Miettinen O."/>
            <person name="Hibbett D.S."/>
            <person name="Nagy L.G."/>
        </authorList>
    </citation>
    <scope>NUCLEOTIDE SEQUENCE [LARGE SCALE GENOMIC DNA]</scope>
    <source>
        <strain evidence="2 3">OMC1185</strain>
    </source>
</reference>
<name>A0A5C3N1D6_9AGAM</name>
<dbReference type="EMBL" id="ML213512">
    <property type="protein sequence ID" value="TFK50852.1"/>
    <property type="molecule type" value="Genomic_DNA"/>
</dbReference>
<feature type="compositionally biased region" description="Basic and acidic residues" evidence="1">
    <location>
        <begin position="1"/>
        <end position="12"/>
    </location>
</feature>
<feature type="non-terminal residue" evidence="2">
    <location>
        <position position="177"/>
    </location>
</feature>
<protein>
    <submittedName>
        <fullName evidence="2">Uncharacterized protein</fullName>
    </submittedName>
</protein>
<evidence type="ECO:0000313" key="3">
    <source>
        <dbReference type="Proteomes" id="UP000305948"/>
    </source>
</evidence>
<accession>A0A5C3N1D6</accession>
<keyword evidence="3" id="KW-1185">Reference proteome</keyword>
<evidence type="ECO:0000313" key="2">
    <source>
        <dbReference type="EMBL" id="TFK50852.1"/>
    </source>
</evidence>
<organism evidence="2 3">
    <name type="scientific">Heliocybe sulcata</name>
    <dbReference type="NCBI Taxonomy" id="5364"/>
    <lineage>
        <taxon>Eukaryota</taxon>
        <taxon>Fungi</taxon>
        <taxon>Dikarya</taxon>
        <taxon>Basidiomycota</taxon>
        <taxon>Agaricomycotina</taxon>
        <taxon>Agaricomycetes</taxon>
        <taxon>Gloeophyllales</taxon>
        <taxon>Gloeophyllaceae</taxon>
        <taxon>Heliocybe</taxon>
    </lineage>
</organism>
<dbReference type="AlphaFoldDB" id="A0A5C3N1D6"/>
<feature type="region of interest" description="Disordered" evidence="1">
    <location>
        <begin position="110"/>
        <end position="177"/>
    </location>
</feature>
<feature type="compositionally biased region" description="Basic residues" evidence="1">
    <location>
        <begin position="145"/>
        <end position="159"/>
    </location>
</feature>
<sequence>QEKEKRFTEESTPRPPATPHKRAVKRRSMDTPCSTPGTASMASTPSPSKPAKSSELAPGNSRSSGFHAIATTQGRGRKKLRIQPVQRSEYDEILDPVEYAKKLEGMLPKRHVKRNAAAGSKRASRRVRGKVRDEETSSEDEPVQKHKPSAKVQGKRKASGTKVKGESIDIEPEDAEV</sequence>
<feature type="compositionally biased region" description="Polar residues" evidence="1">
    <location>
        <begin position="60"/>
        <end position="74"/>
    </location>
</feature>
<evidence type="ECO:0000256" key="1">
    <source>
        <dbReference type="SAM" id="MobiDB-lite"/>
    </source>
</evidence>